<reference evidence="12" key="1">
    <citation type="journal article" date="2016" name="Proc. Natl. Acad. Sci. U.S.A.">
        <title>Comparative genomics of biotechnologically important yeasts.</title>
        <authorList>
            <person name="Riley R."/>
            <person name="Haridas S."/>
            <person name="Wolfe K.H."/>
            <person name="Lopes M.R."/>
            <person name="Hittinger C.T."/>
            <person name="Goeker M."/>
            <person name="Salamov A.A."/>
            <person name="Wisecaver J.H."/>
            <person name="Long T.M."/>
            <person name="Calvey C.H."/>
            <person name="Aerts A.L."/>
            <person name="Barry K.W."/>
            <person name="Choi C."/>
            <person name="Clum A."/>
            <person name="Coughlan A.Y."/>
            <person name="Deshpande S."/>
            <person name="Douglass A.P."/>
            <person name="Hanson S.J."/>
            <person name="Klenk H.-P."/>
            <person name="LaButti K.M."/>
            <person name="Lapidus A."/>
            <person name="Lindquist E.A."/>
            <person name="Lipzen A.M."/>
            <person name="Meier-Kolthoff J.P."/>
            <person name="Ohm R.A."/>
            <person name="Otillar R.P."/>
            <person name="Pangilinan J.L."/>
            <person name="Peng Y."/>
            <person name="Rokas A."/>
            <person name="Rosa C.A."/>
            <person name="Scheuner C."/>
            <person name="Sibirny A.A."/>
            <person name="Slot J.C."/>
            <person name="Stielow J.B."/>
            <person name="Sun H."/>
            <person name="Kurtzman C.P."/>
            <person name="Blackwell M."/>
            <person name="Grigoriev I.V."/>
            <person name="Jeffries T.W."/>
        </authorList>
    </citation>
    <scope>NUCLEOTIDE SEQUENCE [LARGE SCALE GENOMIC DNA]</scope>
    <source>
        <strain evidence="12">NRRL Y-1626</strain>
    </source>
</reference>
<dbReference type="PROSITE" id="PS00178">
    <property type="entry name" value="AA_TRNA_LIGASE_I"/>
    <property type="match status" value="1"/>
</dbReference>
<evidence type="ECO:0000256" key="9">
    <source>
        <dbReference type="ARBA" id="ARBA00030268"/>
    </source>
</evidence>
<dbReference type="OrthoDB" id="15808at2759"/>
<accession>A0A1B7TD12</accession>
<dbReference type="GO" id="GO:0004830">
    <property type="term" value="F:tryptophan-tRNA ligase activity"/>
    <property type="evidence" value="ECO:0007669"/>
    <property type="project" value="UniProtKB-EC"/>
</dbReference>
<evidence type="ECO:0000256" key="3">
    <source>
        <dbReference type="ARBA" id="ARBA00013161"/>
    </source>
</evidence>
<keyword evidence="5 10" id="KW-0547">Nucleotide-binding</keyword>
<dbReference type="SUPFAM" id="SSF52374">
    <property type="entry name" value="Nucleotidylyl transferase"/>
    <property type="match status" value="1"/>
</dbReference>
<evidence type="ECO:0000256" key="1">
    <source>
        <dbReference type="ARBA" id="ARBA00004173"/>
    </source>
</evidence>
<gene>
    <name evidence="11" type="ORF">HANVADRAFT_52951</name>
</gene>
<dbReference type="InterPro" id="IPR050203">
    <property type="entry name" value="Trp-tRNA_synthetase"/>
</dbReference>
<proteinExistence type="inferred from homology"/>
<dbReference type="InterPro" id="IPR002305">
    <property type="entry name" value="aa-tRNA-synth_Ic"/>
</dbReference>
<dbReference type="GO" id="GO:0005759">
    <property type="term" value="C:mitochondrial matrix"/>
    <property type="evidence" value="ECO:0007669"/>
    <property type="project" value="TreeGrafter"/>
</dbReference>
<dbReference type="PRINTS" id="PR01039">
    <property type="entry name" value="TRNASYNTHTRP"/>
</dbReference>
<name>A0A1B7TD12_9ASCO</name>
<keyword evidence="8 10" id="KW-0030">Aminoacyl-tRNA synthetase</keyword>
<keyword evidence="7 10" id="KW-0648">Protein biosynthesis</keyword>
<dbReference type="Pfam" id="PF00579">
    <property type="entry name" value="tRNA-synt_1b"/>
    <property type="match status" value="1"/>
</dbReference>
<dbReference type="EC" id="6.1.1.2" evidence="3"/>
<evidence type="ECO:0000256" key="4">
    <source>
        <dbReference type="ARBA" id="ARBA00022598"/>
    </source>
</evidence>
<keyword evidence="4 10" id="KW-0436">Ligase</keyword>
<dbReference type="Proteomes" id="UP000092321">
    <property type="component" value="Unassembled WGS sequence"/>
</dbReference>
<organism evidence="11 12">
    <name type="scientific">Hanseniaspora valbyensis NRRL Y-1626</name>
    <dbReference type="NCBI Taxonomy" id="766949"/>
    <lineage>
        <taxon>Eukaryota</taxon>
        <taxon>Fungi</taxon>
        <taxon>Dikarya</taxon>
        <taxon>Ascomycota</taxon>
        <taxon>Saccharomycotina</taxon>
        <taxon>Saccharomycetes</taxon>
        <taxon>Saccharomycodales</taxon>
        <taxon>Saccharomycodaceae</taxon>
        <taxon>Hanseniaspora</taxon>
    </lineage>
</organism>
<dbReference type="InterPro" id="IPR001412">
    <property type="entry name" value="aa-tRNA-synth_I_CS"/>
</dbReference>
<dbReference type="GO" id="GO:0005524">
    <property type="term" value="F:ATP binding"/>
    <property type="evidence" value="ECO:0007669"/>
    <property type="project" value="UniProtKB-KW"/>
</dbReference>
<comment type="similarity">
    <text evidence="2 10">Belongs to the class-I aminoacyl-tRNA synthetase family.</text>
</comment>
<dbReference type="GO" id="GO:0070183">
    <property type="term" value="P:mitochondrial tryptophanyl-tRNA aminoacylation"/>
    <property type="evidence" value="ECO:0007669"/>
    <property type="project" value="TreeGrafter"/>
</dbReference>
<dbReference type="InterPro" id="IPR002306">
    <property type="entry name" value="Trp-tRNA-ligase"/>
</dbReference>
<keyword evidence="12" id="KW-1185">Reference proteome</keyword>
<comment type="caution">
    <text evidence="11">The sequence shown here is derived from an EMBL/GenBank/DDBJ whole genome shotgun (WGS) entry which is preliminary data.</text>
</comment>
<dbReference type="PANTHER" id="PTHR43766">
    <property type="entry name" value="TRYPTOPHAN--TRNA LIGASE, MITOCHONDRIAL"/>
    <property type="match status" value="1"/>
</dbReference>
<evidence type="ECO:0000256" key="6">
    <source>
        <dbReference type="ARBA" id="ARBA00022840"/>
    </source>
</evidence>
<evidence type="ECO:0000313" key="12">
    <source>
        <dbReference type="Proteomes" id="UP000092321"/>
    </source>
</evidence>
<comment type="subcellular location">
    <subcellularLocation>
        <location evidence="1">Mitochondrion</location>
    </subcellularLocation>
</comment>
<dbReference type="Gene3D" id="1.10.240.10">
    <property type="entry name" value="Tyrosyl-Transfer RNA Synthetase"/>
    <property type="match status" value="1"/>
</dbReference>
<evidence type="ECO:0000256" key="8">
    <source>
        <dbReference type="ARBA" id="ARBA00023146"/>
    </source>
</evidence>
<dbReference type="Gene3D" id="3.40.50.620">
    <property type="entry name" value="HUPs"/>
    <property type="match status" value="1"/>
</dbReference>
<dbReference type="AlphaFoldDB" id="A0A1B7TD12"/>
<dbReference type="FunFam" id="1.10.240.10:FF:000002">
    <property type="entry name" value="Tryptophan--tRNA ligase"/>
    <property type="match status" value="1"/>
</dbReference>
<dbReference type="InterPro" id="IPR014729">
    <property type="entry name" value="Rossmann-like_a/b/a_fold"/>
</dbReference>
<evidence type="ECO:0000256" key="7">
    <source>
        <dbReference type="ARBA" id="ARBA00022917"/>
    </source>
</evidence>
<protein>
    <recommendedName>
        <fullName evidence="3">tryptophan--tRNA ligase</fullName>
        <ecNumber evidence="3">6.1.1.2</ecNumber>
    </recommendedName>
    <alternativeName>
        <fullName evidence="9">Tryptophanyl-tRNA synthetase</fullName>
    </alternativeName>
</protein>
<sequence>MLNTKFINKNVFKNTINLQSPRFKSVITTDYKLSSDILPKETSVLSLVQPSGTMHLGNYLGALSCWADLCKIKQYDTQDLIFGLADLHAITVPQPQGELFVKQRFDTLAYLIAFGVDPEKCNLYMQSDVREHTELAWYLSTITNISSLSRMTQWKAKSVSENNKTTNYQNSSSSLGLFSYPVLQAADVLIFKSEFVPVGEDQVQHLELTREIAEKFNNQFNCDILKIPKVLLTPTKKIYNLKNCEKKMSKSDPRPNAVLYLSDSNEDIRKKIRKATTDSITDKAFRFGPSERPGISNFINILAGIERKNILEVEDDIKDLRSHSEFKQYISEKIINWIEEPREKYHELISDPKYLREVALKGKIHAEKKAQETLRQVRDVMGFTNF</sequence>
<evidence type="ECO:0000313" key="11">
    <source>
        <dbReference type="EMBL" id="OBA26639.1"/>
    </source>
</evidence>
<evidence type="ECO:0000256" key="5">
    <source>
        <dbReference type="ARBA" id="ARBA00022741"/>
    </source>
</evidence>
<keyword evidence="6 10" id="KW-0067">ATP-binding</keyword>
<dbReference type="PANTHER" id="PTHR43766:SF1">
    <property type="entry name" value="TRYPTOPHAN--TRNA LIGASE, MITOCHONDRIAL"/>
    <property type="match status" value="1"/>
</dbReference>
<evidence type="ECO:0000256" key="10">
    <source>
        <dbReference type="RuleBase" id="RU363036"/>
    </source>
</evidence>
<dbReference type="EMBL" id="LXPE01000015">
    <property type="protein sequence ID" value="OBA26639.1"/>
    <property type="molecule type" value="Genomic_DNA"/>
</dbReference>
<dbReference type="CDD" id="cd00806">
    <property type="entry name" value="TrpRS_core"/>
    <property type="match status" value="1"/>
</dbReference>
<dbReference type="NCBIfam" id="TIGR00233">
    <property type="entry name" value="trpS"/>
    <property type="match status" value="1"/>
</dbReference>
<evidence type="ECO:0000256" key="2">
    <source>
        <dbReference type="ARBA" id="ARBA00005594"/>
    </source>
</evidence>